<keyword evidence="2" id="KW-1185">Reference proteome</keyword>
<dbReference type="EMBL" id="CAJVCH010277477">
    <property type="protein sequence ID" value="CAG7734848.1"/>
    <property type="molecule type" value="Genomic_DNA"/>
</dbReference>
<proteinExistence type="predicted"/>
<reference evidence="1" key="1">
    <citation type="submission" date="2021-06" db="EMBL/GenBank/DDBJ databases">
        <authorList>
            <person name="Hodson N. C."/>
            <person name="Mongue J. A."/>
            <person name="Jaron S. K."/>
        </authorList>
    </citation>
    <scope>NUCLEOTIDE SEQUENCE</scope>
</reference>
<sequence length="97" mass="11238">MTEKIIEGEMSIRLLLGPVKFLSERQVGLKKRIRKEVSGDPRYSGSLLHGVMIRNQEEIWTHDEMEMRMRRNELKGLSILGGEEGSHNGRTLRHIKL</sequence>
<dbReference type="Proteomes" id="UP000708208">
    <property type="component" value="Unassembled WGS sequence"/>
</dbReference>
<evidence type="ECO:0000313" key="1">
    <source>
        <dbReference type="EMBL" id="CAG7734848.1"/>
    </source>
</evidence>
<comment type="caution">
    <text evidence="1">The sequence shown here is derived from an EMBL/GenBank/DDBJ whole genome shotgun (WGS) entry which is preliminary data.</text>
</comment>
<protein>
    <submittedName>
        <fullName evidence="1">Uncharacterized protein</fullName>
    </submittedName>
</protein>
<organism evidence="1 2">
    <name type="scientific">Allacma fusca</name>
    <dbReference type="NCBI Taxonomy" id="39272"/>
    <lineage>
        <taxon>Eukaryota</taxon>
        <taxon>Metazoa</taxon>
        <taxon>Ecdysozoa</taxon>
        <taxon>Arthropoda</taxon>
        <taxon>Hexapoda</taxon>
        <taxon>Collembola</taxon>
        <taxon>Symphypleona</taxon>
        <taxon>Sminthuridae</taxon>
        <taxon>Allacma</taxon>
    </lineage>
</organism>
<accession>A0A8J2KEP6</accession>
<name>A0A8J2KEP6_9HEXA</name>
<gene>
    <name evidence="1" type="ORF">AFUS01_LOCUS23211</name>
</gene>
<evidence type="ECO:0000313" key="2">
    <source>
        <dbReference type="Proteomes" id="UP000708208"/>
    </source>
</evidence>
<dbReference type="AlphaFoldDB" id="A0A8J2KEP6"/>